<dbReference type="Proteomes" id="UP000825729">
    <property type="component" value="Unassembled WGS sequence"/>
</dbReference>
<comment type="caution">
    <text evidence="2">The sequence shown here is derived from an EMBL/GenBank/DDBJ whole genome shotgun (WGS) entry which is preliminary data.</text>
</comment>
<evidence type="ECO:0000313" key="2">
    <source>
        <dbReference type="EMBL" id="KAG9448534.1"/>
    </source>
</evidence>
<accession>A0AAV7EIV5</accession>
<name>A0AAV7EIV5_ARIFI</name>
<feature type="compositionally biased region" description="Basic and acidic residues" evidence="1">
    <location>
        <begin position="96"/>
        <end position="109"/>
    </location>
</feature>
<evidence type="ECO:0000313" key="3">
    <source>
        <dbReference type="Proteomes" id="UP000825729"/>
    </source>
</evidence>
<sequence>MLTPHIGHDSLTQQAALVPQYGTNVAVRKRTSQRVPPRTSHAQTRTAVPVPACRTSGSHPMRLRGATGSRTSNGFPVPGLRYGLLIRHTRHLPGTRARDTRQSSPRLDT</sequence>
<keyword evidence="3" id="KW-1185">Reference proteome</keyword>
<feature type="region of interest" description="Disordered" evidence="1">
    <location>
        <begin position="27"/>
        <end position="109"/>
    </location>
</feature>
<dbReference type="AlphaFoldDB" id="A0AAV7EIV5"/>
<reference evidence="2 3" key="1">
    <citation type="submission" date="2021-07" db="EMBL/GenBank/DDBJ databases">
        <title>The Aristolochia fimbriata genome: insights into angiosperm evolution, floral development and chemical biosynthesis.</title>
        <authorList>
            <person name="Jiao Y."/>
        </authorList>
    </citation>
    <scope>NUCLEOTIDE SEQUENCE [LARGE SCALE GENOMIC DNA]</scope>
    <source>
        <strain evidence="2">IBCAS-2021</strain>
        <tissue evidence="2">Leaf</tissue>
    </source>
</reference>
<evidence type="ECO:0000256" key="1">
    <source>
        <dbReference type="SAM" id="MobiDB-lite"/>
    </source>
</evidence>
<organism evidence="2 3">
    <name type="scientific">Aristolochia fimbriata</name>
    <name type="common">White veined hardy Dutchman's pipe vine</name>
    <dbReference type="NCBI Taxonomy" id="158543"/>
    <lineage>
        <taxon>Eukaryota</taxon>
        <taxon>Viridiplantae</taxon>
        <taxon>Streptophyta</taxon>
        <taxon>Embryophyta</taxon>
        <taxon>Tracheophyta</taxon>
        <taxon>Spermatophyta</taxon>
        <taxon>Magnoliopsida</taxon>
        <taxon>Magnoliidae</taxon>
        <taxon>Piperales</taxon>
        <taxon>Aristolochiaceae</taxon>
        <taxon>Aristolochia</taxon>
    </lineage>
</organism>
<dbReference type="EMBL" id="JAINDJ010000004">
    <property type="protein sequence ID" value="KAG9448534.1"/>
    <property type="molecule type" value="Genomic_DNA"/>
</dbReference>
<gene>
    <name evidence="2" type="ORF">H6P81_008499</name>
</gene>
<protein>
    <submittedName>
        <fullName evidence="2">Uncharacterized protein</fullName>
    </submittedName>
</protein>
<proteinExistence type="predicted"/>